<feature type="compositionally biased region" description="Basic and acidic residues" evidence="1">
    <location>
        <begin position="32"/>
        <end position="41"/>
    </location>
</feature>
<dbReference type="AlphaFoldDB" id="A0A6A2X6C7"/>
<evidence type="ECO:0000313" key="2">
    <source>
        <dbReference type="EMBL" id="KAE8662685.1"/>
    </source>
</evidence>
<name>A0A6A2X6C7_HIBSY</name>
<organism evidence="2 3">
    <name type="scientific">Hibiscus syriacus</name>
    <name type="common">Rose of Sharon</name>
    <dbReference type="NCBI Taxonomy" id="106335"/>
    <lineage>
        <taxon>Eukaryota</taxon>
        <taxon>Viridiplantae</taxon>
        <taxon>Streptophyta</taxon>
        <taxon>Embryophyta</taxon>
        <taxon>Tracheophyta</taxon>
        <taxon>Spermatophyta</taxon>
        <taxon>Magnoliopsida</taxon>
        <taxon>eudicotyledons</taxon>
        <taxon>Gunneridae</taxon>
        <taxon>Pentapetalae</taxon>
        <taxon>rosids</taxon>
        <taxon>malvids</taxon>
        <taxon>Malvales</taxon>
        <taxon>Malvaceae</taxon>
        <taxon>Malvoideae</taxon>
        <taxon>Hibiscus</taxon>
    </lineage>
</organism>
<proteinExistence type="predicted"/>
<evidence type="ECO:0000256" key="1">
    <source>
        <dbReference type="SAM" id="MobiDB-lite"/>
    </source>
</evidence>
<protein>
    <submittedName>
        <fullName evidence="2">Uncharacterized protein</fullName>
    </submittedName>
</protein>
<dbReference type="EMBL" id="VEPZ02001695">
    <property type="protein sequence ID" value="KAE8662685.1"/>
    <property type="molecule type" value="Genomic_DNA"/>
</dbReference>
<dbReference type="Proteomes" id="UP000436088">
    <property type="component" value="Unassembled WGS sequence"/>
</dbReference>
<feature type="region of interest" description="Disordered" evidence="1">
    <location>
        <begin position="30"/>
        <end position="57"/>
    </location>
</feature>
<comment type="caution">
    <text evidence="2">The sequence shown here is derived from an EMBL/GenBank/DDBJ whole genome shotgun (WGS) entry which is preliminary data.</text>
</comment>
<reference evidence="2" key="1">
    <citation type="submission" date="2019-09" db="EMBL/GenBank/DDBJ databases">
        <title>Draft genome information of white flower Hibiscus syriacus.</title>
        <authorList>
            <person name="Kim Y.-M."/>
        </authorList>
    </citation>
    <scope>NUCLEOTIDE SEQUENCE [LARGE SCALE GENOMIC DNA]</scope>
    <source>
        <strain evidence="2">YM2019G1</strain>
    </source>
</reference>
<gene>
    <name evidence="2" type="ORF">F3Y22_tig00113156pilonHSYRG00056</name>
</gene>
<sequence length="108" mass="12296">MYDCHQLCLIGVAYCSSCATQRILARSSFADPNREHGDRFRPRPKFNPQYHDDRRAGDSCEVHGPTLSLEEVFNASVRVIGENSRGSIQKNGVTKRYTFRSKEENITT</sequence>
<accession>A0A6A2X6C7</accession>
<evidence type="ECO:0000313" key="3">
    <source>
        <dbReference type="Proteomes" id="UP000436088"/>
    </source>
</evidence>
<keyword evidence="3" id="KW-1185">Reference proteome</keyword>